<dbReference type="PANTHER" id="PTHR30287:SF1">
    <property type="entry name" value="INNER MEMBRANE PROTEIN"/>
    <property type="match status" value="1"/>
</dbReference>
<dbReference type="PANTHER" id="PTHR30287">
    <property type="entry name" value="MEMBRANE COMPONENT OF PREDICTED ABC SUPERFAMILY METABOLITE UPTAKE TRANSPORTER"/>
    <property type="match status" value="1"/>
</dbReference>
<keyword evidence="4 6" id="KW-1133">Transmembrane helix</keyword>
<dbReference type="InterPro" id="IPR003838">
    <property type="entry name" value="ABC3_permease_C"/>
</dbReference>
<keyword evidence="9" id="KW-1185">Reference proteome</keyword>
<gene>
    <name evidence="8" type="ORF">SKTS_26960</name>
</gene>
<keyword evidence="2" id="KW-1003">Cell membrane</keyword>
<evidence type="ECO:0000256" key="6">
    <source>
        <dbReference type="SAM" id="Phobius"/>
    </source>
</evidence>
<feature type="transmembrane region" description="Helical" evidence="6">
    <location>
        <begin position="389"/>
        <end position="408"/>
    </location>
</feature>
<feature type="transmembrane region" description="Helical" evidence="6">
    <location>
        <begin position="469"/>
        <end position="487"/>
    </location>
</feature>
<organism evidence="8 9">
    <name type="scientific">Sulfurimicrobium lacus</name>
    <dbReference type="NCBI Taxonomy" id="2715678"/>
    <lineage>
        <taxon>Bacteria</taxon>
        <taxon>Pseudomonadati</taxon>
        <taxon>Pseudomonadota</taxon>
        <taxon>Betaproteobacteria</taxon>
        <taxon>Nitrosomonadales</taxon>
        <taxon>Sulfuricellaceae</taxon>
        <taxon>Sulfurimicrobium</taxon>
    </lineage>
</organism>
<keyword evidence="3 6" id="KW-0812">Transmembrane</keyword>
<feature type="domain" description="ABC3 transporter permease C-terminal" evidence="7">
    <location>
        <begin position="706"/>
        <end position="820"/>
    </location>
</feature>
<proteinExistence type="predicted"/>
<keyword evidence="5 6" id="KW-0472">Membrane</keyword>
<dbReference type="RefSeq" id="WP_173066121.1">
    <property type="nucleotide sequence ID" value="NZ_AP022853.1"/>
</dbReference>
<evidence type="ECO:0000256" key="1">
    <source>
        <dbReference type="ARBA" id="ARBA00004651"/>
    </source>
</evidence>
<feature type="domain" description="ABC3 transporter permease C-terminal" evidence="7">
    <location>
        <begin position="258"/>
        <end position="364"/>
    </location>
</feature>
<evidence type="ECO:0000256" key="4">
    <source>
        <dbReference type="ARBA" id="ARBA00022989"/>
    </source>
</evidence>
<comment type="subcellular location">
    <subcellularLocation>
        <location evidence="1">Cell membrane</location>
        <topology evidence="1">Multi-pass membrane protein</topology>
    </subcellularLocation>
</comment>
<feature type="transmembrane region" description="Helical" evidence="6">
    <location>
        <begin position="700"/>
        <end position="723"/>
    </location>
</feature>
<feature type="transmembrane region" description="Helical" evidence="6">
    <location>
        <begin position="306"/>
        <end position="328"/>
    </location>
</feature>
<feature type="transmembrane region" description="Helical" evidence="6">
    <location>
        <begin position="254"/>
        <end position="274"/>
    </location>
</feature>
<evidence type="ECO:0000256" key="2">
    <source>
        <dbReference type="ARBA" id="ARBA00022475"/>
    </source>
</evidence>
<accession>A0A6F8VEP0</accession>
<dbReference type="GO" id="GO:0005886">
    <property type="term" value="C:plasma membrane"/>
    <property type="evidence" value="ECO:0007669"/>
    <property type="project" value="UniProtKB-SubCell"/>
</dbReference>
<dbReference type="KEGG" id="slac:SKTS_26960"/>
<feature type="transmembrane region" description="Helical" evidence="6">
    <location>
        <begin position="755"/>
        <end position="778"/>
    </location>
</feature>
<dbReference type="Proteomes" id="UP000502260">
    <property type="component" value="Chromosome"/>
</dbReference>
<evidence type="ECO:0000256" key="3">
    <source>
        <dbReference type="ARBA" id="ARBA00022692"/>
    </source>
</evidence>
<feature type="transmembrane region" description="Helical" evidence="6">
    <location>
        <begin position="348"/>
        <end position="368"/>
    </location>
</feature>
<name>A0A6F8VEP0_9PROT</name>
<protein>
    <submittedName>
        <fullName evidence="8">Inner membrane transport permease</fullName>
    </submittedName>
</protein>
<sequence>MNLVRLSWRMLLREWRAGELYALALALVVAVGGVTAVSFFTDRVSQALGGEASQLLGADLVLVADHEIAPLFSQEARRRGLKLVRTRTFPSMIISASGNQLAEVKAVEGGYPLRGALRLQTAQGESAASGIPAPGTVWLDKRLREQLRLAPGNRVEVGASQLAVAAELSFEPDSGGGMFSIAPRLMMNLSDLPATQLVQPGSRITYRLMLAGEARAIAAYRTWAASRLGRGEKLEGVSDARPEIRSALERGGKFLGLAALTSVILAAVAIVLSVRRFLERHLDGCAVMRCIGAMQAQVFRLYLYQFLWLGLMASLAGCLLGYGAQWVLAHQLEHLVANGLPAPSLLPVAQGVLTGMATLLGFALPFLQRLQRVPAIWVLRRELGMPQRFNLLSFALGVVTLAGLLLWQAGEVKLGLYVLVGLVAVAALSLLLAYGLIRLLAPWRSGMRSAWRYGLANVVRRRHTSAGQVVALGFGLTALLLLTLVRGDLLHSWQTTLPHDAPNRFIINIQPQQLPALREFFAGRGMASPELFPMVRGRLVAINGRQTTAADYPDDRAKRLMEREFNLSSAERMQGDNQLFAGNWWRAGDPDAAQLSVEEGIAKTLGLKLGDKLSYQVAGQNFTARITSLRKVDWDSFRVNFFVIAPPALLERYPASYITAFYLPPGQEMLLNDMVKAFPNLTVIDVAALMGHVRAMMDRVAAAVEFVFLFTLAAGLMALYAAIAATREERMYEAAVMRTLGASRRQLALSQLTEFALIGLLAGGVAAMAASGLGFFLATRVFHLPYQFNPWLWLVALVAGGVGVTLAGWLGTRGVLRQPPLLTLRQLG</sequence>
<evidence type="ECO:0000259" key="7">
    <source>
        <dbReference type="Pfam" id="PF02687"/>
    </source>
</evidence>
<dbReference type="EMBL" id="AP022853">
    <property type="protein sequence ID" value="BCB27810.1"/>
    <property type="molecule type" value="Genomic_DNA"/>
</dbReference>
<feature type="transmembrane region" description="Helical" evidence="6">
    <location>
        <begin position="414"/>
        <end position="437"/>
    </location>
</feature>
<evidence type="ECO:0000256" key="5">
    <source>
        <dbReference type="ARBA" id="ARBA00023136"/>
    </source>
</evidence>
<reference evidence="9" key="1">
    <citation type="submission" date="2020-03" db="EMBL/GenBank/DDBJ databases">
        <title>Complete genome sequence of sulfur-oxidizing bacterium skT11.</title>
        <authorList>
            <person name="Kanda M."/>
            <person name="Kojima H."/>
            <person name="Fukui M."/>
        </authorList>
    </citation>
    <scope>NUCLEOTIDE SEQUENCE [LARGE SCALE GENOMIC DNA]</scope>
    <source>
        <strain evidence="9">skT11</strain>
    </source>
</reference>
<evidence type="ECO:0000313" key="9">
    <source>
        <dbReference type="Proteomes" id="UP000502260"/>
    </source>
</evidence>
<dbReference type="InterPro" id="IPR038766">
    <property type="entry name" value="Membrane_comp_ABC_pdt"/>
</dbReference>
<evidence type="ECO:0000313" key="8">
    <source>
        <dbReference type="EMBL" id="BCB27810.1"/>
    </source>
</evidence>
<dbReference type="AlphaFoldDB" id="A0A6F8VEP0"/>
<dbReference type="Pfam" id="PF02687">
    <property type="entry name" value="FtsX"/>
    <property type="match status" value="2"/>
</dbReference>
<feature type="transmembrane region" description="Helical" evidence="6">
    <location>
        <begin position="790"/>
        <end position="810"/>
    </location>
</feature>